<name>A0A919EMW2_9GAMM</name>
<keyword evidence="1" id="KW-0443">Lipid metabolism</keyword>
<dbReference type="SUPFAM" id="SSF52151">
    <property type="entry name" value="FabD/lysophospholipase-like"/>
    <property type="match status" value="1"/>
</dbReference>
<dbReference type="GO" id="GO:0006629">
    <property type="term" value="P:lipid metabolic process"/>
    <property type="evidence" value="ECO:0007669"/>
    <property type="project" value="UniProtKB-KW"/>
</dbReference>
<sequence length="820" mass="91724">MDMATKLKLGFAMGGGVSLGSFSGAALTESIKLALLYGVDGQNQPYDSVEIDVFAGASAGAMSLGIMLKCLAFPNKGAEKRNNAIQSLKTLYDISDKKWQGFSDKKQQQLVDAQLAQEVMNDIWVNQITLERLLEPDGDANIPPLKFQCGVVNKKTVVDIARANLMPSSGQYKNSDKAKHMLLANRVLYGCSIANLNPIHAKAYQLYPVAKDSNIATNDALTSFQHKEMRIFDINFAAVPSEKLSQQDQHPKRWVRLHWGDQIPDETFDLRSGDDWKHIVATAVASGSFPVAFEPVTLKRYNWEYPSTLWPYKGESSGRFSYIDGGAFNNEPVAEAFKLASHIDGLDKNTNYERRIIFVDPNVGAEPNYYLPGLTDWQTQQALAGPLKVFRAFDGNDLYQKTSLDKLIGQVVTQATVSSAQAEAKEEHRTFQIANKLLMRNELRACITNAIAPNNDNFLNLKAQIANFLTELSDKDPIPTLPTTIAGEIWRLANEKDSVVADLSPLAEQIDVSNDITEFSADEQKKIMTALVFSFVDIISGLAAKSRNSQLIAIGPFYKKSDENFEKIFLPGSPIAAFAGFMSPIPSRYEVDVARYCAMEFMQQASAIPHGKVPTTLPAPFDKNYPEYDTYMAHFKMGLMALSNRVEQMVTSSNLLNLGLINGPLLSMLASFIKDKINAIEYQQIEEVVVELRVPVSDGDFELDGKNTFDDDRHPIRLSKQNNQLYLICFATWHSKQKVWTGYNVKNGELIIDRDGFFKDKHGYYRIVLPEQNLLAESKLMGYPVFWGKTELVPSDSPIHNPITQYWLLKNELVPFTEFI</sequence>
<dbReference type="EMBL" id="BNCK01000006">
    <property type="protein sequence ID" value="GHF97021.1"/>
    <property type="molecule type" value="Genomic_DNA"/>
</dbReference>
<dbReference type="AlphaFoldDB" id="A0A919EMW2"/>
<comment type="caution">
    <text evidence="3">The sequence shown here is derived from an EMBL/GenBank/DDBJ whole genome shotgun (WGS) entry which is preliminary data.</text>
</comment>
<evidence type="ECO:0000313" key="3">
    <source>
        <dbReference type="EMBL" id="GHF97021.1"/>
    </source>
</evidence>
<dbReference type="Gene3D" id="3.40.1090.10">
    <property type="entry name" value="Cytosolic phospholipase A2 catalytic domain"/>
    <property type="match status" value="1"/>
</dbReference>
<proteinExistence type="predicted"/>
<gene>
    <name evidence="3" type="ORF">GCM10017161_26400</name>
</gene>
<keyword evidence="4" id="KW-1185">Reference proteome</keyword>
<reference evidence="3" key="1">
    <citation type="journal article" date="2014" name="Int. J. Syst. Evol. Microbiol.">
        <title>Complete genome sequence of Corynebacterium casei LMG S-19264T (=DSM 44701T), isolated from a smear-ripened cheese.</title>
        <authorList>
            <consortium name="US DOE Joint Genome Institute (JGI-PGF)"/>
            <person name="Walter F."/>
            <person name="Albersmeier A."/>
            <person name="Kalinowski J."/>
            <person name="Ruckert C."/>
        </authorList>
    </citation>
    <scope>NUCLEOTIDE SEQUENCE</scope>
    <source>
        <strain evidence="3">KCTC 42731</strain>
    </source>
</reference>
<dbReference type="InterPro" id="IPR002641">
    <property type="entry name" value="PNPLA_dom"/>
</dbReference>
<evidence type="ECO:0000259" key="2">
    <source>
        <dbReference type="Pfam" id="PF01734"/>
    </source>
</evidence>
<dbReference type="Pfam" id="PF01734">
    <property type="entry name" value="Patatin"/>
    <property type="match status" value="1"/>
</dbReference>
<feature type="domain" description="PNPLA" evidence="2">
    <location>
        <begin position="12"/>
        <end position="336"/>
    </location>
</feature>
<accession>A0A919EMW2</accession>
<protein>
    <recommendedName>
        <fullName evidence="2">PNPLA domain-containing protein</fullName>
    </recommendedName>
</protein>
<dbReference type="Proteomes" id="UP000623842">
    <property type="component" value="Unassembled WGS sequence"/>
</dbReference>
<reference evidence="3" key="2">
    <citation type="submission" date="2020-09" db="EMBL/GenBank/DDBJ databases">
        <authorList>
            <person name="Sun Q."/>
            <person name="Kim S."/>
        </authorList>
    </citation>
    <scope>NUCLEOTIDE SEQUENCE</scope>
    <source>
        <strain evidence="3">KCTC 42731</strain>
    </source>
</reference>
<dbReference type="InterPro" id="IPR016035">
    <property type="entry name" value="Acyl_Trfase/lysoPLipase"/>
</dbReference>
<organism evidence="3 4">
    <name type="scientific">Thalassotalea marina</name>
    <dbReference type="NCBI Taxonomy" id="1673741"/>
    <lineage>
        <taxon>Bacteria</taxon>
        <taxon>Pseudomonadati</taxon>
        <taxon>Pseudomonadota</taxon>
        <taxon>Gammaproteobacteria</taxon>
        <taxon>Alteromonadales</taxon>
        <taxon>Colwelliaceae</taxon>
        <taxon>Thalassotalea</taxon>
    </lineage>
</organism>
<evidence type="ECO:0000256" key="1">
    <source>
        <dbReference type="ARBA" id="ARBA00023098"/>
    </source>
</evidence>
<evidence type="ECO:0000313" key="4">
    <source>
        <dbReference type="Proteomes" id="UP000623842"/>
    </source>
</evidence>